<dbReference type="AlphaFoldDB" id="A0A9X3YP25"/>
<organism evidence="3 4">
    <name type="scientific">Tahibacter soli</name>
    <dbReference type="NCBI Taxonomy" id="2983605"/>
    <lineage>
        <taxon>Bacteria</taxon>
        <taxon>Pseudomonadati</taxon>
        <taxon>Pseudomonadota</taxon>
        <taxon>Gammaproteobacteria</taxon>
        <taxon>Lysobacterales</taxon>
        <taxon>Rhodanobacteraceae</taxon>
        <taxon>Tahibacter</taxon>
    </lineage>
</organism>
<evidence type="ECO:0000256" key="1">
    <source>
        <dbReference type="SAM" id="SignalP"/>
    </source>
</evidence>
<reference evidence="3" key="1">
    <citation type="submission" date="2023-02" db="EMBL/GenBank/DDBJ databases">
        <title>Tahibacter soli sp. nov. isolated from soil.</title>
        <authorList>
            <person name="Baek J.H."/>
            <person name="Lee J.K."/>
            <person name="Choi D.G."/>
            <person name="Jeon C.O."/>
        </authorList>
    </citation>
    <scope>NUCLEOTIDE SEQUENCE</scope>
    <source>
        <strain evidence="3">BL</strain>
    </source>
</reference>
<feature type="domain" description="Pyrrolo-quinoline quinone repeat" evidence="2">
    <location>
        <begin position="82"/>
        <end position="197"/>
    </location>
</feature>
<name>A0A9X3YP25_9GAMM</name>
<feature type="domain" description="Pyrrolo-quinoline quinone repeat" evidence="2">
    <location>
        <begin position="237"/>
        <end position="407"/>
    </location>
</feature>
<dbReference type="Gene3D" id="2.130.10.10">
    <property type="entry name" value="YVTN repeat-like/Quinoprotein amine dehydrogenase"/>
    <property type="match status" value="1"/>
</dbReference>
<gene>
    <name evidence="3" type="ORF">OD750_017415</name>
</gene>
<dbReference type="InterPro" id="IPR011047">
    <property type="entry name" value="Quinoprotein_ADH-like_sf"/>
</dbReference>
<feature type="signal peptide" evidence="1">
    <location>
        <begin position="1"/>
        <end position="28"/>
    </location>
</feature>
<dbReference type="Proteomes" id="UP001139971">
    <property type="component" value="Unassembled WGS sequence"/>
</dbReference>
<feature type="chain" id="PRO_5040788296" evidence="1">
    <location>
        <begin position="29"/>
        <end position="461"/>
    </location>
</feature>
<comment type="caution">
    <text evidence="3">The sequence shown here is derived from an EMBL/GenBank/DDBJ whole genome shotgun (WGS) entry which is preliminary data.</text>
</comment>
<dbReference type="PANTHER" id="PTHR34512">
    <property type="entry name" value="CELL SURFACE PROTEIN"/>
    <property type="match status" value="1"/>
</dbReference>
<dbReference type="Pfam" id="PF13360">
    <property type="entry name" value="PQQ_2"/>
    <property type="match status" value="2"/>
</dbReference>
<evidence type="ECO:0000259" key="2">
    <source>
        <dbReference type="Pfam" id="PF13360"/>
    </source>
</evidence>
<dbReference type="SUPFAM" id="SSF50998">
    <property type="entry name" value="Quinoprotein alcohol dehydrogenase-like"/>
    <property type="match status" value="1"/>
</dbReference>
<dbReference type="EMBL" id="JAOVZO020000018">
    <property type="protein sequence ID" value="MDC8014328.1"/>
    <property type="molecule type" value="Genomic_DNA"/>
</dbReference>
<dbReference type="RefSeq" id="WP_263541964.1">
    <property type="nucleotide sequence ID" value="NZ_JAOVZO020000018.1"/>
</dbReference>
<sequence length="461" mass="47798">MNFALPRAWTTAALAFAAAAGLADGARAQPAWSAPIEAGPDIVTEFSRYRQNAAVTDDGGLAALALLGHVPSGYDPERGVAVVKRDAVTGAERWRRVFPPSSTSIGNAFAIAALPGGDVAVTGQADYLTRLDGATGNTVWSKPMPLARYYARAMSVDSGGNLVTGANQVSDASSVTTYVAKRAGADGSLLWETQLTPGGQFSVNLFVFAASDDDVLVVSGHAPLLPAPVTPHYYAARLDSATGAVLWRTELDQAFFTGADPADVALTADGDLVFGGNRAGLQAWIGRIDGDTGTPQWLVNHAGLQAVTDLAVTSDGDVVAAGGETYASATTGWAVARFAAADGAATWFRQLPLNPTRGRGKVIGIAPDGTVLLTGSCAVKSLCIAGVSPLDGADRWWYEQNYPTAADDFFYLPEAVFDADGALIVSVALPSANVTGGVSTVTQQRLIGPWVDAVFKDGFEE</sequence>
<evidence type="ECO:0000313" key="3">
    <source>
        <dbReference type="EMBL" id="MDC8014328.1"/>
    </source>
</evidence>
<dbReference type="PANTHER" id="PTHR34512:SF30">
    <property type="entry name" value="OUTER MEMBRANE PROTEIN ASSEMBLY FACTOR BAMB"/>
    <property type="match status" value="1"/>
</dbReference>
<accession>A0A9X3YP25</accession>
<keyword evidence="1" id="KW-0732">Signal</keyword>
<protein>
    <submittedName>
        <fullName evidence="3">PQQ-binding-like beta-propeller repeat protein</fullName>
    </submittedName>
</protein>
<dbReference type="InterPro" id="IPR015943">
    <property type="entry name" value="WD40/YVTN_repeat-like_dom_sf"/>
</dbReference>
<evidence type="ECO:0000313" key="4">
    <source>
        <dbReference type="Proteomes" id="UP001139971"/>
    </source>
</evidence>
<dbReference type="InterPro" id="IPR002372">
    <property type="entry name" value="PQQ_rpt_dom"/>
</dbReference>
<keyword evidence="4" id="KW-1185">Reference proteome</keyword>
<proteinExistence type="predicted"/>